<feature type="domain" description="GOLD" evidence="3">
    <location>
        <begin position="26"/>
        <end position="221"/>
    </location>
</feature>
<feature type="transmembrane region" description="Helical" evidence="1">
    <location>
        <begin position="194"/>
        <end position="216"/>
    </location>
</feature>
<keyword evidence="5" id="KW-1185">Reference proteome</keyword>
<feature type="chain" id="PRO_5042273514" description="GOLD domain-containing protein" evidence="2">
    <location>
        <begin position="27"/>
        <end position="222"/>
    </location>
</feature>
<organism evidence="4 5">
    <name type="scientific">Euplotes crassus</name>
    <dbReference type="NCBI Taxonomy" id="5936"/>
    <lineage>
        <taxon>Eukaryota</taxon>
        <taxon>Sar</taxon>
        <taxon>Alveolata</taxon>
        <taxon>Ciliophora</taxon>
        <taxon>Intramacronucleata</taxon>
        <taxon>Spirotrichea</taxon>
        <taxon>Hypotrichia</taxon>
        <taxon>Euplotida</taxon>
        <taxon>Euplotidae</taxon>
        <taxon>Moneuplotes</taxon>
    </lineage>
</organism>
<accession>A0AAD2CX05</accession>
<keyword evidence="1" id="KW-0812">Transmembrane</keyword>
<protein>
    <recommendedName>
        <fullName evidence="3">GOLD domain-containing protein</fullName>
    </recommendedName>
</protein>
<comment type="caution">
    <text evidence="4">The sequence shown here is derived from an EMBL/GenBank/DDBJ whole genome shotgun (WGS) entry which is preliminary data.</text>
</comment>
<dbReference type="Proteomes" id="UP001295684">
    <property type="component" value="Unassembled WGS sequence"/>
</dbReference>
<evidence type="ECO:0000259" key="3">
    <source>
        <dbReference type="SMART" id="SM01190"/>
    </source>
</evidence>
<dbReference type="Pfam" id="PF01105">
    <property type="entry name" value="EMP24_GP25L"/>
    <property type="match status" value="1"/>
</dbReference>
<evidence type="ECO:0000256" key="2">
    <source>
        <dbReference type="SAM" id="SignalP"/>
    </source>
</evidence>
<evidence type="ECO:0000256" key="1">
    <source>
        <dbReference type="SAM" id="Phobius"/>
    </source>
</evidence>
<dbReference type="InterPro" id="IPR009038">
    <property type="entry name" value="GOLD_dom"/>
</dbReference>
<evidence type="ECO:0000313" key="5">
    <source>
        <dbReference type="Proteomes" id="UP001295684"/>
    </source>
</evidence>
<sequence>MNSLNMPTLRLILAMTLLICIIQVEGVYIHLKQGEKKCFNHDSPANVIVMAHYDILNEITLYDSQEGLVSTIYDANNPREASKLVITSTDMMSHKVHSSKPGVKKICIEPTYNFFSKYMNFLPEGYVKIQVSIIDELKVDEKLSQALNREQLLASREDILSLITHTGNILREQEYDRIKEDLGNDYVKKLDGRIMWLTILQILVIIISSVIFLHTVRGYIKN</sequence>
<dbReference type="SMART" id="SM01190">
    <property type="entry name" value="EMP24_GP25L"/>
    <property type="match status" value="1"/>
</dbReference>
<keyword evidence="1" id="KW-1133">Transmembrane helix</keyword>
<dbReference type="EMBL" id="CAMPGE010015027">
    <property type="protein sequence ID" value="CAI2373669.1"/>
    <property type="molecule type" value="Genomic_DNA"/>
</dbReference>
<evidence type="ECO:0000313" key="4">
    <source>
        <dbReference type="EMBL" id="CAI2373669.1"/>
    </source>
</evidence>
<gene>
    <name evidence="4" type="ORF">ECRASSUSDP1_LOCUS15015</name>
</gene>
<feature type="signal peptide" evidence="2">
    <location>
        <begin position="1"/>
        <end position="26"/>
    </location>
</feature>
<name>A0AAD2CX05_EUPCR</name>
<keyword evidence="1" id="KW-0472">Membrane</keyword>
<proteinExistence type="predicted"/>
<reference evidence="4" key="1">
    <citation type="submission" date="2023-07" db="EMBL/GenBank/DDBJ databases">
        <authorList>
            <consortium name="AG Swart"/>
            <person name="Singh M."/>
            <person name="Singh A."/>
            <person name="Seah K."/>
            <person name="Emmerich C."/>
        </authorList>
    </citation>
    <scope>NUCLEOTIDE SEQUENCE</scope>
    <source>
        <strain evidence="4">DP1</strain>
    </source>
</reference>
<dbReference type="AlphaFoldDB" id="A0AAD2CX05"/>
<keyword evidence="2" id="KW-0732">Signal</keyword>